<protein>
    <submittedName>
        <fullName evidence="1">Uncharacterized protein</fullName>
    </submittedName>
</protein>
<comment type="caution">
    <text evidence="1">The sequence shown here is derived from an EMBL/GenBank/DDBJ whole genome shotgun (WGS) entry which is preliminary data.</text>
</comment>
<gene>
    <name evidence="1" type="ORF">FB382_002656</name>
</gene>
<sequence length="279" mass="28759">MTAAVALLSGIGLAAWSADSDPDPVVVGKPGQPAAYVDTSQGAGPGMSADDAITQVEKSINSPYITRIAVADSGTSGIALAIDETAPSATDGQQTALTWEAAIAQGAIGELMHTDQARMSEVLLPGSVSVHVPSGDGLSLDPLSIGAVAPAQVFASSRDGATDTELSEQAARTLEKFGLKPQVIEIRRPLGAALVVKASLADDSTIDWTLDDLRAALWGPTHEYEGILIELMSPSGESRLVAGSSYRTGLDALWFAPGQDARFGARHFTPAPLDLEAAN</sequence>
<reference evidence="1 2" key="1">
    <citation type="submission" date="2020-07" db="EMBL/GenBank/DDBJ databases">
        <title>Sequencing the genomes of 1000 actinobacteria strains.</title>
        <authorList>
            <person name="Klenk H.-P."/>
        </authorList>
    </citation>
    <scope>NUCLEOTIDE SEQUENCE [LARGE SCALE GENOMIC DNA]</scope>
    <source>
        <strain evidence="1 2">DSM 21349</strain>
    </source>
</reference>
<organism evidence="1 2">
    <name type="scientific">Nocardioides ginsengisegetis</name>
    <dbReference type="NCBI Taxonomy" id="661491"/>
    <lineage>
        <taxon>Bacteria</taxon>
        <taxon>Bacillati</taxon>
        <taxon>Actinomycetota</taxon>
        <taxon>Actinomycetes</taxon>
        <taxon>Propionibacteriales</taxon>
        <taxon>Nocardioidaceae</taxon>
        <taxon>Nocardioides</taxon>
    </lineage>
</organism>
<accession>A0A7W3J199</accession>
<evidence type="ECO:0000313" key="1">
    <source>
        <dbReference type="EMBL" id="MBA8804365.1"/>
    </source>
</evidence>
<proteinExistence type="predicted"/>
<dbReference type="EMBL" id="JACGXA010000001">
    <property type="protein sequence ID" value="MBA8804365.1"/>
    <property type="molecule type" value="Genomic_DNA"/>
</dbReference>
<dbReference type="AlphaFoldDB" id="A0A7W3J199"/>
<name>A0A7W3J199_9ACTN</name>
<keyword evidence="2" id="KW-1185">Reference proteome</keyword>
<evidence type="ECO:0000313" key="2">
    <source>
        <dbReference type="Proteomes" id="UP000580910"/>
    </source>
</evidence>
<dbReference type="Proteomes" id="UP000580910">
    <property type="component" value="Unassembled WGS sequence"/>
</dbReference>
<dbReference type="RefSeq" id="WP_182539848.1">
    <property type="nucleotide sequence ID" value="NZ_JACGXA010000001.1"/>
</dbReference>